<evidence type="ECO:0000313" key="11">
    <source>
        <dbReference type="Proteomes" id="UP000601522"/>
    </source>
</evidence>
<dbReference type="InterPro" id="IPR004412">
    <property type="entry name" value="GatA"/>
</dbReference>
<accession>A0A926ILR1</accession>
<evidence type="ECO:0000256" key="3">
    <source>
        <dbReference type="ARBA" id="ARBA00022741"/>
    </source>
</evidence>
<dbReference type="GO" id="GO:0030956">
    <property type="term" value="C:glutamyl-tRNA(Gln) amidotransferase complex"/>
    <property type="evidence" value="ECO:0007669"/>
    <property type="project" value="InterPro"/>
</dbReference>
<keyword evidence="3 8" id="KW-0547">Nucleotide-binding</keyword>
<feature type="active site" description="Acyl-ester intermediate" evidence="8">
    <location>
        <position position="178"/>
    </location>
</feature>
<dbReference type="NCBIfam" id="TIGR00132">
    <property type="entry name" value="gatA"/>
    <property type="match status" value="1"/>
</dbReference>
<dbReference type="GO" id="GO:0006412">
    <property type="term" value="P:translation"/>
    <property type="evidence" value="ECO:0007669"/>
    <property type="project" value="UniProtKB-UniRule"/>
</dbReference>
<dbReference type="SUPFAM" id="SSF75304">
    <property type="entry name" value="Amidase signature (AS) enzymes"/>
    <property type="match status" value="1"/>
</dbReference>
<feature type="domain" description="Amidase" evidence="9">
    <location>
        <begin position="24"/>
        <end position="460"/>
    </location>
</feature>
<keyword evidence="2 8" id="KW-0436">Ligase</keyword>
<keyword evidence="4 8" id="KW-0067">ATP-binding</keyword>
<dbReference type="PANTHER" id="PTHR11895">
    <property type="entry name" value="TRANSAMIDASE"/>
    <property type="match status" value="1"/>
</dbReference>
<dbReference type="InterPro" id="IPR000120">
    <property type="entry name" value="Amidase"/>
</dbReference>
<proteinExistence type="inferred from homology"/>
<dbReference type="Pfam" id="PF01425">
    <property type="entry name" value="Amidase"/>
    <property type="match status" value="1"/>
</dbReference>
<feature type="active site" description="Charge relay system" evidence="8">
    <location>
        <position position="154"/>
    </location>
</feature>
<gene>
    <name evidence="8 10" type="primary">gatA</name>
    <name evidence="10" type="ORF">H8689_01420</name>
</gene>
<evidence type="ECO:0000256" key="2">
    <source>
        <dbReference type="ARBA" id="ARBA00022598"/>
    </source>
</evidence>
<evidence type="ECO:0000256" key="1">
    <source>
        <dbReference type="ARBA" id="ARBA00008069"/>
    </source>
</evidence>
<dbReference type="Proteomes" id="UP000601522">
    <property type="component" value="Unassembled WGS sequence"/>
</dbReference>
<dbReference type="AlphaFoldDB" id="A0A926ILR1"/>
<dbReference type="PANTHER" id="PTHR11895:SF151">
    <property type="entry name" value="GLUTAMYL-TRNA(GLN) AMIDOTRANSFERASE SUBUNIT A"/>
    <property type="match status" value="1"/>
</dbReference>
<sequence>MDIINLSGWEMREKLLNKEISSREIVKSHLDRIDKVEENINAFITIDKEKALKDADMVDEKIKNGENVGILAGIPIGIKDNIITKDFRTTAGSKMLENFTPIYDATVVKKVKENDGIILGKTNLDEFAMGGTTQSSYFGPTKNPLDETKIPGGSSGGSAAAIAAKEVALSLGSDTGGSIRIPASYCGIVGIKPTYGLVSRYGLISLSNSLDQIGVFGKDVRDAVLMLNAVSGHDSMDTTSINNDIKLDIESLVDSLKGMKIGLPKEYLDLEMDPKVKEEMDKAINILKDGGAIIEEVSLPNIKYANEAYNIIVCGDASSNMARFDGIRYGYRAADYETLDELYIKSRTEAFGDEVKKRILLGTYLLSGQRGDEYYKKAQKVRTLIINDFNDIFSKYDTIICPTATNLPFNLGGSRPSKYYNYNEAINLAGLCSISIPTSKGDGLSVGLQIIGDRFKESNIIKAALAYEGMVK</sequence>
<dbReference type="GO" id="GO:0005524">
    <property type="term" value="F:ATP binding"/>
    <property type="evidence" value="ECO:0007669"/>
    <property type="project" value="UniProtKB-KW"/>
</dbReference>
<dbReference type="RefSeq" id="WP_249322618.1">
    <property type="nucleotide sequence ID" value="NZ_JACRTK010000001.1"/>
</dbReference>
<keyword evidence="5 8" id="KW-0648">Protein biosynthesis</keyword>
<evidence type="ECO:0000256" key="5">
    <source>
        <dbReference type="ARBA" id="ARBA00022917"/>
    </source>
</evidence>
<evidence type="ECO:0000259" key="9">
    <source>
        <dbReference type="Pfam" id="PF01425"/>
    </source>
</evidence>
<dbReference type="EC" id="6.3.5.7" evidence="8"/>
<organism evidence="10 11">
    <name type="scientific">Wansuia hejianensis</name>
    <dbReference type="NCBI Taxonomy" id="2763667"/>
    <lineage>
        <taxon>Bacteria</taxon>
        <taxon>Bacillati</taxon>
        <taxon>Bacillota</taxon>
        <taxon>Clostridia</taxon>
        <taxon>Lachnospirales</taxon>
        <taxon>Lachnospiraceae</taxon>
        <taxon>Wansuia</taxon>
    </lineage>
</organism>
<comment type="catalytic activity">
    <reaction evidence="7 8">
        <text>L-glutamyl-tRNA(Gln) + L-glutamine + ATP + H2O = L-glutaminyl-tRNA(Gln) + L-glutamate + ADP + phosphate + H(+)</text>
        <dbReference type="Rhea" id="RHEA:17521"/>
        <dbReference type="Rhea" id="RHEA-COMP:9681"/>
        <dbReference type="Rhea" id="RHEA-COMP:9684"/>
        <dbReference type="ChEBI" id="CHEBI:15377"/>
        <dbReference type="ChEBI" id="CHEBI:15378"/>
        <dbReference type="ChEBI" id="CHEBI:29985"/>
        <dbReference type="ChEBI" id="CHEBI:30616"/>
        <dbReference type="ChEBI" id="CHEBI:43474"/>
        <dbReference type="ChEBI" id="CHEBI:58359"/>
        <dbReference type="ChEBI" id="CHEBI:78520"/>
        <dbReference type="ChEBI" id="CHEBI:78521"/>
        <dbReference type="ChEBI" id="CHEBI:456216"/>
        <dbReference type="EC" id="6.3.5.7"/>
    </reaction>
</comment>
<evidence type="ECO:0000313" key="10">
    <source>
        <dbReference type="EMBL" id="MBC8589801.1"/>
    </source>
</evidence>
<evidence type="ECO:0000256" key="7">
    <source>
        <dbReference type="ARBA" id="ARBA00047407"/>
    </source>
</evidence>
<evidence type="ECO:0000256" key="8">
    <source>
        <dbReference type="HAMAP-Rule" id="MF_00120"/>
    </source>
</evidence>
<reference evidence="10 11" key="1">
    <citation type="submission" date="2020-08" db="EMBL/GenBank/DDBJ databases">
        <title>Genome public.</title>
        <authorList>
            <person name="Liu C."/>
            <person name="Sun Q."/>
        </authorList>
    </citation>
    <scope>NUCLEOTIDE SEQUENCE [LARGE SCALE GENOMIC DNA]</scope>
    <source>
        <strain evidence="10 11">NSJ-26</strain>
    </source>
</reference>
<keyword evidence="11" id="KW-1185">Reference proteome</keyword>
<dbReference type="HAMAP" id="MF_00120">
    <property type="entry name" value="GatA"/>
    <property type="match status" value="1"/>
</dbReference>
<dbReference type="EMBL" id="JACRTK010000001">
    <property type="protein sequence ID" value="MBC8589801.1"/>
    <property type="molecule type" value="Genomic_DNA"/>
</dbReference>
<dbReference type="GO" id="GO:0050567">
    <property type="term" value="F:glutaminyl-tRNA synthase (glutamine-hydrolyzing) activity"/>
    <property type="evidence" value="ECO:0007669"/>
    <property type="project" value="UniProtKB-UniRule"/>
</dbReference>
<evidence type="ECO:0000256" key="4">
    <source>
        <dbReference type="ARBA" id="ARBA00022840"/>
    </source>
</evidence>
<dbReference type="PROSITE" id="PS00571">
    <property type="entry name" value="AMIDASES"/>
    <property type="match status" value="1"/>
</dbReference>
<dbReference type="InterPro" id="IPR023631">
    <property type="entry name" value="Amidase_dom"/>
</dbReference>
<protein>
    <recommendedName>
        <fullName evidence="8">Glutamyl-tRNA(Gln) amidotransferase subunit A</fullName>
        <shortName evidence="8">Glu-ADT subunit A</shortName>
        <ecNumber evidence="8">6.3.5.7</ecNumber>
    </recommendedName>
</protein>
<name>A0A926ILR1_9FIRM</name>
<evidence type="ECO:0000256" key="6">
    <source>
        <dbReference type="ARBA" id="ARBA00025295"/>
    </source>
</evidence>
<dbReference type="Gene3D" id="3.90.1300.10">
    <property type="entry name" value="Amidase signature (AS) domain"/>
    <property type="match status" value="1"/>
</dbReference>
<dbReference type="InterPro" id="IPR036928">
    <property type="entry name" value="AS_sf"/>
</dbReference>
<dbReference type="InterPro" id="IPR020556">
    <property type="entry name" value="Amidase_CS"/>
</dbReference>
<comment type="subunit">
    <text evidence="8">Heterotrimer of A, B and C subunits.</text>
</comment>
<comment type="similarity">
    <text evidence="1 8">Belongs to the amidase family. GatA subfamily.</text>
</comment>
<comment type="caution">
    <text evidence="10">The sequence shown here is derived from an EMBL/GenBank/DDBJ whole genome shotgun (WGS) entry which is preliminary data.</text>
</comment>
<comment type="function">
    <text evidence="6 8">Allows the formation of correctly charged Gln-tRNA(Gln) through the transamidation of misacylated Glu-tRNA(Gln) in organisms which lack glutaminyl-tRNA synthetase. The reaction takes place in the presence of glutamine and ATP through an activated gamma-phospho-Glu-tRNA(Gln).</text>
</comment>
<feature type="active site" description="Charge relay system" evidence="8">
    <location>
        <position position="79"/>
    </location>
</feature>